<gene>
    <name evidence="1" type="ORF">QFC21_001657</name>
</gene>
<accession>A0ACC2W1V1</accession>
<evidence type="ECO:0000313" key="1">
    <source>
        <dbReference type="EMBL" id="KAJ9105289.1"/>
    </source>
</evidence>
<name>A0ACC2W1V1_9TREE</name>
<proteinExistence type="predicted"/>
<sequence length="694" mass="77114">MLSAVAVGRRLPSTCSQCRLAVKPIIAHSSPIVASFSRRSLASSAAAVQSTDNQDLEIHEQSERLVIGTEKPASDSNIGKKPFKAGKGKEKGGSRLSKKQKKALENSRALAESLARSRKIGGQAPSSALKPAETLPLAETTSASDPQASPTPAALTIEILHQYKPTRSPPIRAHIDKYTKEYGRAYQRLDKAFVRDQLWELWKQLRLNLAEAAKLQALVAQGQTLELPPPPTPRLPNLSAKTGKRQIIQSILDQWGWQRVEQVERERQAQLWKNVISEKDIPMTHAEAYLLLRRDPDFTQVLASEHRVALNMVLRPNLCFHVKGKNYILQEIEVAIDKRRKLIKVQRMNKQDVPGGSITELYQTISNMSGSFLETDVNNKLQISYLDPECKERAVELLYRAHVQLEEDPKAAHVLALTGQEEHSVPSSSTAAVQTPQTYALYPFCPVSVSINSPLDSSLAMESTNDWPVTGKSVFRLRRLGGWFGSVGHNEDAAALPELEKTLARNVRNVQGQKAALLRDWLRDDSPPVELDASSSAQYERNISIQQGHLLYSAPGAQERATLTPPGKLQGDHSLGAMCRRLESLEMHPVFIPSSALPFESAIAETSTPKRKRRVRYRSTLKRLDSDWLPTIEIEVPLKNVKSMEEGMESPSIPDAASEPVGDSTNQIAPVVKHAYERSWHILCPDRYVSSALF</sequence>
<dbReference type="EMBL" id="JASBWT010000004">
    <property type="protein sequence ID" value="KAJ9105289.1"/>
    <property type="molecule type" value="Genomic_DNA"/>
</dbReference>
<comment type="caution">
    <text evidence="1">The sequence shown here is derived from an EMBL/GenBank/DDBJ whole genome shotgun (WGS) entry which is preliminary data.</text>
</comment>
<organism evidence="1 2">
    <name type="scientific">Naganishia friedmannii</name>
    <dbReference type="NCBI Taxonomy" id="89922"/>
    <lineage>
        <taxon>Eukaryota</taxon>
        <taxon>Fungi</taxon>
        <taxon>Dikarya</taxon>
        <taxon>Basidiomycota</taxon>
        <taxon>Agaricomycotina</taxon>
        <taxon>Tremellomycetes</taxon>
        <taxon>Filobasidiales</taxon>
        <taxon>Filobasidiaceae</taxon>
        <taxon>Naganishia</taxon>
    </lineage>
</organism>
<protein>
    <submittedName>
        <fullName evidence="1">Uncharacterized protein</fullName>
    </submittedName>
</protein>
<dbReference type="Proteomes" id="UP001227268">
    <property type="component" value="Unassembled WGS sequence"/>
</dbReference>
<evidence type="ECO:0000313" key="2">
    <source>
        <dbReference type="Proteomes" id="UP001227268"/>
    </source>
</evidence>
<keyword evidence="2" id="KW-1185">Reference proteome</keyword>
<reference evidence="1" key="1">
    <citation type="submission" date="2023-04" db="EMBL/GenBank/DDBJ databases">
        <title>Draft Genome sequencing of Naganishia species isolated from polar environments using Oxford Nanopore Technology.</title>
        <authorList>
            <person name="Leo P."/>
            <person name="Venkateswaran K."/>
        </authorList>
    </citation>
    <scope>NUCLEOTIDE SEQUENCE</scope>
    <source>
        <strain evidence="1">MNA-CCFEE 5423</strain>
    </source>
</reference>